<feature type="region of interest" description="Disordered" evidence="1">
    <location>
        <begin position="333"/>
        <end position="401"/>
    </location>
</feature>
<comment type="caution">
    <text evidence="2">The sequence shown here is derived from an EMBL/GenBank/DDBJ whole genome shotgun (WGS) entry which is preliminary data.</text>
</comment>
<protein>
    <submittedName>
        <fullName evidence="2">Uncharacterized protein</fullName>
    </submittedName>
</protein>
<sequence>MPSAIRKISCFRNLIPGPSSEVRYQTTDDDMFHDYALEEEERYNQMVYGIDSSDGRYSTNKHKHNTSVSTANESFLTTSTMNYPTPSRQRQDEDMRSLPQAQSQPKNKSRSFKRPGIICNLVPDKRLGKDVSQRASSSSENPSRAVPSSNFSSAFTIDFEDVSFSGTNLLEKNSDCDEFVPQSDFSQIYNEVEPEHTYSDKRSKKKLFQQCVSYKPKSHKKKMPNIPEDAHLDQKEPEYDFIQESDGHVEMNIPDIQPFSAYEQAIPYHQSSKLSNVQILDSLACMEFQNLQQNIDDLKNTSGFQRMNDYQTQSEVPQVVGYGASNDLSDSVSEFGMGSIHGSKSETGRYEKTLDDSDDYHDDYGPPRSARNRMRDDYGPVGGRNYRSETSTPMGSQWEEKEFDRVNRSHTEKKNEEFLMKASIREHASRYSNEDIIPRQRKDAFSSQYEGEEQLQSFGRIRQPPLSESQSFEKVHQDHRLFSAYQPTSVLDSSNELDEPSHHYQRQYQDMPPHPRHRVRSYVRPRSSQTEEAKRKEQEFHFAVAEKNQRKNIARTETFSEASSGVSRFSRSSKYRELLSAPMKIQRDDRKSSVESELTHKWSNMSSVRSESEVESDFDEYEYRHRSSGQRPRPNMYSDDAYF</sequence>
<reference evidence="2 3" key="1">
    <citation type="journal article" date="2021" name="Sci. Rep.">
        <title>The genome of the diatom Chaetoceros tenuissimus carries an ancient integrated fragment of an extant virus.</title>
        <authorList>
            <person name="Hongo Y."/>
            <person name="Kimura K."/>
            <person name="Takaki Y."/>
            <person name="Yoshida Y."/>
            <person name="Baba S."/>
            <person name="Kobayashi G."/>
            <person name="Nagasaki K."/>
            <person name="Hano T."/>
            <person name="Tomaru Y."/>
        </authorList>
    </citation>
    <scope>NUCLEOTIDE SEQUENCE [LARGE SCALE GENOMIC DNA]</scope>
    <source>
        <strain evidence="2 3">NIES-3715</strain>
    </source>
</reference>
<feature type="region of interest" description="Disordered" evidence="1">
    <location>
        <begin position="54"/>
        <end position="150"/>
    </location>
</feature>
<accession>A0AAD3CZS3</accession>
<dbReference type="Proteomes" id="UP001054902">
    <property type="component" value="Unassembled WGS sequence"/>
</dbReference>
<feature type="compositionally biased region" description="Basic and acidic residues" evidence="1">
    <location>
        <begin position="123"/>
        <end position="132"/>
    </location>
</feature>
<feature type="compositionally biased region" description="Basic and acidic residues" evidence="1">
    <location>
        <begin position="343"/>
        <end position="355"/>
    </location>
</feature>
<feature type="compositionally biased region" description="Basic residues" evidence="1">
    <location>
        <begin position="514"/>
        <end position="523"/>
    </location>
</feature>
<feature type="region of interest" description="Disordered" evidence="1">
    <location>
        <begin position="491"/>
        <end position="538"/>
    </location>
</feature>
<evidence type="ECO:0000256" key="1">
    <source>
        <dbReference type="SAM" id="MobiDB-lite"/>
    </source>
</evidence>
<organism evidence="2 3">
    <name type="scientific">Chaetoceros tenuissimus</name>
    <dbReference type="NCBI Taxonomy" id="426638"/>
    <lineage>
        <taxon>Eukaryota</taxon>
        <taxon>Sar</taxon>
        <taxon>Stramenopiles</taxon>
        <taxon>Ochrophyta</taxon>
        <taxon>Bacillariophyta</taxon>
        <taxon>Coscinodiscophyceae</taxon>
        <taxon>Chaetocerotophycidae</taxon>
        <taxon>Chaetocerotales</taxon>
        <taxon>Chaetocerotaceae</taxon>
        <taxon>Chaetoceros</taxon>
    </lineage>
</organism>
<dbReference type="AlphaFoldDB" id="A0AAD3CZS3"/>
<evidence type="ECO:0000313" key="3">
    <source>
        <dbReference type="Proteomes" id="UP001054902"/>
    </source>
</evidence>
<dbReference type="EMBL" id="BLLK01000047">
    <property type="protein sequence ID" value="GFH53564.1"/>
    <property type="molecule type" value="Genomic_DNA"/>
</dbReference>
<feature type="region of interest" description="Disordered" evidence="1">
    <location>
        <begin position="450"/>
        <end position="470"/>
    </location>
</feature>
<gene>
    <name evidence="2" type="ORF">CTEN210_10040</name>
</gene>
<keyword evidence="3" id="KW-1185">Reference proteome</keyword>
<feature type="region of interest" description="Disordered" evidence="1">
    <location>
        <begin position="583"/>
        <end position="643"/>
    </location>
</feature>
<feature type="compositionally biased region" description="Polar residues" evidence="1">
    <location>
        <begin position="133"/>
        <end position="150"/>
    </location>
</feature>
<feature type="compositionally biased region" description="Basic and acidic residues" evidence="1">
    <location>
        <begin position="529"/>
        <end position="538"/>
    </location>
</feature>
<name>A0AAD3CZS3_9STRA</name>
<evidence type="ECO:0000313" key="2">
    <source>
        <dbReference type="EMBL" id="GFH53564.1"/>
    </source>
</evidence>
<feature type="compositionally biased region" description="Basic and acidic residues" evidence="1">
    <location>
        <begin position="585"/>
        <end position="600"/>
    </location>
</feature>
<proteinExistence type="predicted"/>
<feature type="compositionally biased region" description="Polar residues" evidence="1">
    <location>
        <begin position="66"/>
        <end position="88"/>
    </location>
</feature>